<proteinExistence type="predicted"/>
<feature type="signal peptide" evidence="1">
    <location>
        <begin position="1"/>
        <end position="19"/>
    </location>
</feature>
<evidence type="ECO:0000256" key="1">
    <source>
        <dbReference type="SAM" id="SignalP"/>
    </source>
</evidence>
<accession>A0A926NTU2</accession>
<evidence type="ECO:0000313" key="2">
    <source>
        <dbReference type="EMBL" id="MBD1393870.1"/>
    </source>
</evidence>
<dbReference type="RefSeq" id="WP_191163602.1">
    <property type="nucleotide sequence ID" value="NZ_JACWMX010000004.1"/>
</dbReference>
<organism evidence="2 3">
    <name type="scientific">Mucilaginibacter glaciei</name>
    <dbReference type="NCBI Taxonomy" id="2772109"/>
    <lineage>
        <taxon>Bacteria</taxon>
        <taxon>Pseudomonadati</taxon>
        <taxon>Bacteroidota</taxon>
        <taxon>Sphingobacteriia</taxon>
        <taxon>Sphingobacteriales</taxon>
        <taxon>Sphingobacteriaceae</taxon>
        <taxon>Mucilaginibacter</taxon>
    </lineage>
</organism>
<comment type="caution">
    <text evidence="2">The sequence shown here is derived from an EMBL/GenBank/DDBJ whole genome shotgun (WGS) entry which is preliminary data.</text>
</comment>
<evidence type="ECO:0000313" key="3">
    <source>
        <dbReference type="Proteomes" id="UP000619078"/>
    </source>
</evidence>
<feature type="chain" id="PRO_5036933710" evidence="1">
    <location>
        <begin position="20"/>
        <end position="484"/>
    </location>
</feature>
<name>A0A926NTU2_9SPHI</name>
<keyword evidence="1" id="KW-0732">Signal</keyword>
<dbReference type="AlphaFoldDB" id="A0A926NTU2"/>
<gene>
    <name evidence="2" type="ORF">IDJ76_12245</name>
</gene>
<keyword evidence="3" id="KW-1185">Reference proteome</keyword>
<sequence>MKKYISLLSLLMIAWAVKAQQMDHMQHMKKDTVPKKTVPHDHKKMMMDMKKGAPQDHAKTMMDMQHDTSMYQMNSMTSQFSLDLPMNRDGSGTSWVPDETPMYMYMIHGKKWMHMFHGSFFARYNNQDLFNKGGRGGSQVDVPNWFMYMAQRKVGKNGLFAINTMFSLDPFTVGSSGYPLLYQTGESYQGRKLVDRQHPHDLFAELSVAYTQRVAKQTDISLSVGYPGEPALGPPVFMHRLSAMNNPDAPLSHHYADATHITFGTATLGFRHKNVKIEGSIFTGREPDEFRYGFDQPKFDSYSVRLSYNPSKEWALQVSNGWLKSPEEAEPADNVKRFTASAIHTKMLNEDSYVATTIVYGQNDHHGKTQPAILLENSLQLHKTAIYGRYEYVVKDAGELDLEALYPTDPNFKINALTLGTNRILTTYKQTNLTAGLQATLNVSPSALKPLYGSTPIGFQVYLRITPSLMKMGGKHKMDKMMEM</sequence>
<protein>
    <submittedName>
        <fullName evidence="2">Uncharacterized protein</fullName>
    </submittedName>
</protein>
<dbReference type="EMBL" id="JACWMX010000004">
    <property type="protein sequence ID" value="MBD1393870.1"/>
    <property type="molecule type" value="Genomic_DNA"/>
</dbReference>
<reference evidence="2" key="1">
    <citation type="submission" date="2020-09" db="EMBL/GenBank/DDBJ databases">
        <title>Novel species of Mucilaginibacter isolated from a glacier on the Tibetan Plateau.</title>
        <authorList>
            <person name="Liu Q."/>
            <person name="Xin Y.-H."/>
        </authorList>
    </citation>
    <scope>NUCLEOTIDE SEQUENCE</scope>
    <source>
        <strain evidence="2">ZB1P21</strain>
    </source>
</reference>
<dbReference type="Proteomes" id="UP000619078">
    <property type="component" value="Unassembled WGS sequence"/>
</dbReference>